<gene>
    <name evidence="1" type="ORF">NS331_13695</name>
</gene>
<dbReference type="PANTHER" id="PTHR35370">
    <property type="entry name" value="CYTOPLASMIC PROTEIN-RELATED-RELATED"/>
    <property type="match status" value="1"/>
</dbReference>
<evidence type="ECO:0000313" key="2">
    <source>
        <dbReference type="Proteomes" id="UP000072741"/>
    </source>
</evidence>
<dbReference type="Pfam" id="PF05947">
    <property type="entry name" value="T6SS_TssF"/>
    <property type="match status" value="1"/>
</dbReference>
<dbReference type="Proteomes" id="UP000072741">
    <property type="component" value="Unassembled WGS sequence"/>
</dbReference>
<evidence type="ECO:0000313" key="1">
    <source>
        <dbReference type="EMBL" id="KTT20561.1"/>
    </source>
</evidence>
<name>A0A147GSI2_9BURK</name>
<sequence length="596" mass="65138">MQAYHRELRWLRESAQDFGRAHPQFAARLGLQDGESREPHIERLLEGVAFLTARTACRVDAEYDRLAQDLAQAVAPDLLCPLPSGSLLQFKPLPTLQPRTRSVIPRHSALRYQLDDGRDLHFHTLREVELRPLALALLPPPSRADIACALQDAGAQGAPAELVHAQAVRVVLRTAPGRPLREAAGPTLDLQCCGPQAHWLWNFLSRPDLTLLTLSPDGGAARTVQREAALQPAGWADDEAMLPVDCALPSAVRLLREAQLWPQRFLALRLERLQQHLAGWGGDALELWWLAPEPGPAPALAAEDLRLFCCPAVGLARRRCEPIVPGPLQADYPLRLPEAGGGAPAIVAVDQVDFRSARGGTQRLLPLAGLHLGDTADEDAAAPTYAVRREPRWQGTTAGAGTQDAMDWCIAPALDLPTGDAGHDMLLVSVWTAQPVDGLQPDDARRWRLDEVAAVQGVAGVGAPVSAQGQPMLAADRLLRALHWRIDRFQALPPEAFAQQLKAWLGLFCRPQRLPGLLAVTLASSIRRVPAERVHVHARGWQLRAEVDARTAHDPAFGLWPQLLAAVIQRQLPGNAFVECLFLHEGQTVRQGLVWP</sequence>
<evidence type="ECO:0008006" key="3">
    <source>
        <dbReference type="Google" id="ProtNLM"/>
    </source>
</evidence>
<keyword evidence="2" id="KW-1185">Reference proteome</keyword>
<accession>A0A147GSI2</accession>
<protein>
    <recommendedName>
        <fullName evidence="3">Type VI secretion system protein ImpG</fullName>
    </recommendedName>
</protein>
<dbReference type="InterPro" id="IPR010272">
    <property type="entry name" value="T6SS_TssF"/>
</dbReference>
<dbReference type="AlphaFoldDB" id="A0A147GSI2"/>
<comment type="caution">
    <text evidence="1">The sequence shown here is derived from an EMBL/GenBank/DDBJ whole genome shotgun (WGS) entry which is preliminary data.</text>
</comment>
<dbReference type="PANTHER" id="PTHR35370:SF1">
    <property type="entry name" value="TYPE VI SECRETION SYSTEM COMPONENT TSSF1"/>
    <property type="match status" value="1"/>
</dbReference>
<dbReference type="EMBL" id="LDSL01000080">
    <property type="protein sequence ID" value="KTT20561.1"/>
    <property type="molecule type" value="Genomic_DNA"/>
</dbReference>
<organism evidence="1 2">
    <name type="scientific">Pseudacidovorax intermedius</name>
    <dbReference type="NCBI Taxonomy" id="433924"/>
    <lineage>
        <taxon>Bacteria</taxon>
        <taxon>Pseudomonadati</taxon>
        <taxon>Pseudomonadota</taxon>
        <taxon>Betaproteobacteria</taxon>
        <taxon>Burkholderiales</taxon>
        <taxon>Comamonadaceae</taxon>
        <taxon>Pseudacidovorax</taxon>
    </lineage>
</organism>
<reference evidence="1 2" key="1">
    <citation type="journal article" date="2016" name="Front. Microbiol.">
        <title>Genomic Resource of Rice Seed Associated Bacteria.</title>
        <authorList>
            <person name="Midha S."/>
            <person name="Bansal K."/>
            <person name="Sharma S."/>
            <person name="Kumar N."/>
            <person name="Patil P.P."/>
            <person name="Chaudhry V."/>
            <person name="Patil P.B."/>
        </authorList>
    </citation>
    <scope>NUCLEOTIDE SEQUENCE [LARGE SCALE GENOMIC DNA]</scope>
    <source>
        <strain evidence="1 2">NS331</strain>
    </source>
</reference>
<proteinExistence type="predicted"/>